<keyword evidence="7" id="KW-1185">Reference proteome</keyword>
<keyword evidence="4" id="KW-0503">Monooxygenase</keyword>
<organism evidence="6 7">
    <name type="scientific">Jeotgalicoccus halotolerans</name>
    <dbReference type="NCBI Taxonomy" id="157227"/>
    <lineage>
        <taxon>Bacteria</taxon>
        <taxon>Bacillati</taxon>
        <taxon>Bacillota</taxon>
        <taxon>Bacilli</taxon>
        <taxon>Bacillales</taxon>
        <taxon>Staphylococcaceae</taxon>
        <taxon>Jeotgalicoccus</taxon>
    </lineage>
</organism>
<dbReference type="GO" id="GO:0004497">
    <property type="term" value="F:monooxygenase activity"/>
    <property type="evidence" value="ECO:0007669"/>
    <property type="project" value="UniProtKB-KW"/>
</dbReference>
<evidence type="ECO:0000256" key="2">
    <source>
        <dbReference type="ARBA" id="ARBA00022643"/>
    </source>
</evidence>
<evidence type="ECO:0000259" key="5">
    <source>
        <dbReference type="Pfam" id="PF00296"/>
    </source>
</evidence>
<dbReference type="GO" id="GO:0016705">
    <property type="term" value="F:oxidoreductase activity, acting on paired donors, with incorporation or reduction of molecular oxygen"/>
    <property type="evidence" value="ECO:0007669"/>
    <property type="project" value="InterPro"/>
</dbReference>
<dbReference type="InterPro" id="IPR020020">
    <property type="entry name" value="Luciferase-type_oxidoreductase"/>
</dbReference>
<dbReference type="Gene3D" id="3.20.20.30">
    <property type="entry name" value="Luciferase-like domain"/>
    <property type="match status" value="1"/>
</dbReference>
<evidence type="ECO:0000313" key="7">
    <source>
        <dbReference type="Proteomes" id="UP000257076"/>
    </source>
</evidence>
<dbReference type="NCBIfam" id="TIGR03571">
    <property type="entry name" value="lucif_BA3436"/>
    <property type="match status" value="1"/>
</dbReference>
<dbReference type="InterPro" id="IPR036661">
    <property type="entry name" value="Luciferase-like_sf"/>
</dbReference>
<evidence type="ECO:0000256" key="4">
    <source>
        <dbReference type="ARBA" id="ARBA00023033"/>
    </source>
</evidence>
<evidence type="ECO:0000313" key="6">
    <source>
        <dbReference type="EMBL" id="REG23515.1"/>
    </source>
</evidence>
<dbReference type="PANTHER" id="PTHR30011">
    <property type="entry name" value="ALKANESULFONATE MONOOXYGENASE-RELATED"/>
    <property type="match status" value="1"/>
</dbReference>
<sequence length="323" mass="36540">MAKFQEHKGFKRMFKEDKLTLGLGFPLEAYTGSFPEMDLNEQMKLAKEAEDYGFAALTVRDAPLYDPNFGDVGGLYDPFMFLTYAAAHTKSIALTTGSIVTTLRHPFHTAKSAATLDSISGQRFIMGVATGDRQIEFPAFKVDRDNKGELFRESLDVMKQLWAEEFSVTQTERTNLTEGDVVPKPDFGTIPVFGTGYSSQTIEWLAEHTDGWMFYPQKLEGQKALINKWRGLTEEFKPFTQPLMIDLSERANEAPKTLDISFRAGRNFLVDYLNAYQEAGVNHISIGLKGSRRPAAEVIQELGEFVVPKFPVHREQKFTFFNQ</sequence>
<dbReference type="OrthoDB" id="7239898at2"/>
<dbReference type="SUPFAM" id="SSF51679">
    <property type="entry name" value="Bacterial luciferase-like"/>
    <property type="match status" value="1"/>
</dbReference>
<dbReference type="InterPro" id="IPR011251">
    <property type="entry name" value="Luciferase-like_dom"/>
</dbReference>
<proteinExistence type="predicted"/>
<dbReference type="Proteomes" id="UP000257076">
    <property type="component" value="Unassembled WGS sequence"/>
</dbReference>
<dbReference type="AlphaFoldDB" id="A0A3E0AUT0"/>
<protein>
    <submittedName>
        <fullName evidence="6">Luciferase-type oxidoreductase</fullName>
    </submittedName>
</protein>
<evidence type="ECO:0000256" key="3">
    <source>
        <dbReference type="ARBA" id="ARBA00023002"/>
    </source>
</evidence>
<dbReference type="InterPro" id="IPR051260">
    <property type="entry name" value="Diverse_substr_monoxygenases"/>
</dbReference>
<name>A0A3E0AUT0_9STAP</name>
<feature type="domain" description="Luciferase-like" evidence="5">
    <location>
        <begin position="33"/>
        <end position="236"/>
    </location>
</feature>
<keyword evidence="3" id="KW-0560">Oxidoreductase</keyword>
<dbReference type="EMBL" id="QUMW01000013">
    <property type="protein sequence ID" value="REG23515.1"/>
    <property type="molecule type" value="Genomic_DNA"/>
</dbReference>
<reference evidence="6 7" key="1">
    <citation type="submission" date="2018-08" db="EMBL/GenBank/DDBJ databases">
        <title>Genomic Encyclopedia of Type Strains, Phase IV (KMG-IV): sequencing the most valuable type-strain genomes for metagenomic binning, comparative biology and taxonomic classification.</title>
        <authorList>
            <person name="Goeker M."/>
        </authorList>
    </citation>
    <scope>NUCLEOTIDE SEQUENCE [LARGE SCALE GENOMIC DNA]</scope>
    <source>
        <strain evidence="6 7">DSM 17274</strain>
    </source>
</reference>
<evidence type="ECO:0000256" key="1">
    <source>
        <dbReference type="ARBA" id="ARBA00022630"/>
    </source>
</evidence>
<dbReference type="Pfam" id="PF00296">
    <property type="entry name" value="Bac_luciferase"/>
    <property type="match status" value="1"/>
</dbReference>
<comment type="caution">
    <text evidence="6">The sequence shown here is derived from an EMBL/GenBank/DDBJ whole genome shotgun (WGS) entry which is preliminary data.</text>
</comment>
<keyword evidence="1" id="KW-0285">Flavoprotein</keyword>
<dbReference type="RefSeq" id="WP_115885668.1">
    <property type="nucleotide sequence ID" value="NZ_CBCSHX010000004.1"/>
</dbReference>
<dbReference type="PANTHER" id="PTHR30011:SF16">
    <property type="entry name" value="C2H2 FINGER DOMAIN TRANSCRIPTION FACTOR (EUROFUNG)-RELATED"/>
    <property type="match status" value="1"/>
</dbReference>
<accession>A0A3E0AUT0</accession>
<gene>
    <name evidence="6" type="ORF">DFR63_1891</name>
</gene>
<keyword evidence="2" id="KW-0288">FMN</keyword>